<evidence type="ECO:0000313" key="4">
    <source>
        <dbReference type="Proteomes" id="UP000660680"/>
    </source>
</evidence>
<protein>
    <submittedName>
        <fullName evidence="3">Uncharacterized protein</fullName>
    </submittedName>
</protein>
<organism evidence="3 4">
    <name type="scientific">Actinokineospora fastidiosa</name>
    <dbReference type="NCBI Taxonomy" id="1816"/>
    <lineage>
        <taxon>Bacteria</taxon>
        <taxon>Bacillati</taxon>
        <taxon>Actinomycetota</taxon>
        <taxon>Actinomycetes</taxon>
        <taxon>Pseudonocardiales</taxon>
        <taxon>Pseudonocardiaceae</taxon>
        <taxon>Actinokineospora</taxon>
    </lineage>
</organism>
<dbReference type="EMBL" id="BMRB01000001">
    <property type="protein sequence ID" value="GGS14317.1"/>
    <property type="molecule type" value="Genomic_DNA"/>
</dbReference>
<feature type="transmembrane region" description="Helical" evidence="2">
    <location>
        <begin position="29"/>
        <end position="49"/>
    </location>
</feature>
<comment type="caution">
    <text evidence="3">The sequence shown here is derived from an EMBL/GenBank/DDBJ whole genome shotgun (WGS) entry which is preliminary data.</text>
</comment>
<dbReference type="AlphaFoldDB" id="A0A918L6B8"/>
<keyword evidence="2" id="KW-0812">Transmembrane</keyword>
<feature type="compositionally biased region" description="Basic residues" evidence="1">
    <location>
        <begin position="63"/>
        <end position="74"/>
    </location>
</feature>
<reference evidence="3" key="2">
    <citation type="submission" date="2020-09" db="EMBL/GenBank/DDBJ databases">
        <authorList>
            <person name="Sun Q."/>
            <person name="Ohkuma M."/>
        </authorList>
    </citation>
    <scope>NUCLEOTIDE SEQUENCE</scope>
    <source>
        <strain evidence="3">JCM 3276</strain>
    </source>
</reference>
<accession>A0A918L6B8</accession>
<sequence length="87" mass="8861">MALGLAVVGVWSAIAAVLSALAVHRLGGFGWLPSMLVGLGAAMGVGAAAEPLLGARAPRAACVRRRAAPRRTRPAARAPRAMPRSRP</sequence>
<proteinExistence type="predicted"/>
<gene>
    <name evidence="3" type="ORF">GCM10010171_02740</name>
</gene>
<dbReference type="Proteomes" id="UP000660680">
    <property type="component" value="Unassembled WGS sequence"/>
</dbReference>
<name>A0A918L6B8_9PSEU</name>
<feature type="compositionally biased region" description="Low complexity" evidence="1">
    <location>
        <begin position="75"/>
        <end position="87"/>
    </location>
</feature>
<keyword evidence="2" id="KW-1133">Transmembrane helix</keyword>
<keyword evidence="2" id="KW-0472">Membrane</keyword>
<evidence type="ECO:0000313" key="3">
    <source>
        <dbReference type="EMBL" id="GGS14317.1"/>
    </source>
</evidence>
<feature type="region of interest" description="Disordered" evidence="1">
    <location>
        <begin position="63"/>
        <end position="87"/>
    </location>
</feature>
<reference evidence="3" key="1">
    <citation type="journal article" date="2014" name="Int. J. Syst. Evol. Microbiol.">
        <title>Complete genome sequence of Corynebacterium casei LMG S-19264T (=DSM 44701T), isolated from a smear-ripened cheese.</title>
        <authorList>
            <consortium name="US DOE Joint Genome Institute (JGI-PGF)"/>
            <person name="Walter F."/>
            <person name="Albersmeier A."/>
            <person name="Kalinowski J."/>
            <person name="Ruckert C."/>
        </authorList>
    </citation>
    <scope>NUCLEOTIDE SEQUENCE</scope>
    <source>
        <strain evidence="3">JCM 3276</strain>
    </source>
</reference>
<evidence type="ECO:0000256" key="2">
    <source>
        <dbReference type="SAM" id="Phobius"/>
    </source>
</evidence>
<evidence type="ECO:0000256" key="1">
    <source>
        <dbReference type="SAM" id="MobiDB-lite"/>
    </source>
</evidence>
<keyword evidence="4" id="KW-1185">Reference proteome</keyword>